<keyword evidence="1" id="KW-1133">Transmembrane helix</keyword>
<dbReference type="Pfam" id="PF10825">
    <property type="entry name" value="DUF2752"/>
    <property type="match status" value="1"/>
</dbReference>
<dbReference type="EMBL" id="QZKI01000053">
    <property type="protein sequence ID" value="RJP71871.1"/>
    <property type="molecule type" value="Genomic_DNA"/>
</dbReference>
<dbReference type="AlphaFoldDB" id="A0A419F195"/>
<protein>
    <submittedName>
        <fullName evidence="2">DUF2752 domain-containing protein</fullName>
    </submittedName>
</protein>
<comment type="caution">
    <text evidence="2">The sequence shown here is derived from an EMBL/GenBank/DDBJ whole genome shotgun (WGS) entry which is preliminary data.</text>
</comment>
<proteinExistence type="predicted"/>
<reference evidence="2 3" key="1">
    <citation type="journal article" date="2017" name="ISME J.">
        <title>Energy and carbon metabolisms in a deep terrestrial subsurface fluid microbial community.</title>
        <authorList>
            <person name="Momper L."/>
            <person name="Jungbluth S.P."/>
            <person name="Lee M.D."/>
            <person name="Amend J.P."/>
        </authorList>
    </citation>
    <scope>NUCLEOTIDE SEQUENCE [LARGE SCALE GENOMIC DNA]</scope>
    <source>
        <strain evidence="2">SURF_17</strain>
    </source>
</reference>
<name>A0A419F195_9BACT</name>
<evidence type="ECO:0000256" key="1">
    <source>
        <dbReference type="SAM" id="Phobius"/>
    </source>
</evidence>
<dbReference type="Proteomes" id="UP000285961">
    <property type="component" value="Unassembled WGS sequence"/>
</dbReference>
<gene>
    <name evidence="2" type="ORF">C4532_06885</name>
</gene>
<accession>A0A419F195</accession>
<keyword evidence="1" id="KW-0812">Transmembrane</keyword>
<keyword evidence="1" id="KW-0472">Membrane</keyword>
<dbReference type="InterPro" id="IPR021215">
    <property type="entry name" value="DUF2752"/>
</dbReference>
<feature type="transmembrane region" description="Helical" evidence="1">
    <location>
        <begin position="103"/>
        <end position="124"/>
    </location>
</feature>
<feature type="transmembrane region" description="Helical" evidence="1">
    <location>
        <begin position="70"/>
        <end position="91"/>
    </location>
</feature>
<sequence length="167" mass="18091">MESDSCDVTGQSRRRPIASGFGLSRVTTIRLAYISLALGLATALLLSLWFTPDPRGLGTHEQLFLPPCNFYAMTGLPCPFCGMTTAFSHMTHGHVREAFMTQPMGAIGCILCVILLPVALSGAISGKNVLQPIIKLPWEKVGWAVGFFILLSWLFKIATPLAALLKI</sequence>
<feature type="transmembrane region" description="Helical" evidence="1">
    <location>
        <begin position="144"/>
        <end position="165"/>
    </location>
</feature>
<organism evidence="2 3">
    <name type="scientific">Candidatus Abyssobacteria bacterium SURF_17</name>
    <dbReference type="NCBI Taxonomy" id="2093361"/>
    <lineage>
        <taxon>Bacteria</taxon>
        <taxon>Pseudomonadati</taxon>
        <taxon>Candidatus Hydrogenedentota</taxon>
        <taxon>Candidatus Abyssobacteria</taxon>
    </lineage>
</organism>
<evidence type="ECO:0000313" key="2">
    <source>
        <dbReference type="EMBL" id="RJP71871.1"/>
    </source>
</evidence>
<feature type="transmembrane region" description="Helical" evidence="1">
    <location>
        <begin position="31"/>
        <end position="50"/>
    </location>
</feature>
<evidence type="ECO:0000313" key="3">
    <source>
        <dbReference type="Proteomes" id="UP000285961"/>
    </source>
</evidence>